<dbReference type="EMBL" id="BAAAZH010000033">
    <property type="protein sequence ID" value="GAA4128952.1"/>
    <property type="molecule type" value="Genomic_DNA"/>
</dbReference>
<organism evidence="1 2">
    <name type="scientific">Nocardioides fonticola</name>
    <dbReference type="NCBI Taxonomy" id="450363"/>
    <lineage>
        <taxon>Bacteria</taxon>
        <taxon>Bacillati</taxon>
        <taxon>Actinomycetota</taxon>
        <taxon>Actinomycetes</taxon>
        <taxon>Propionibacteriales</taxon>
        <taxon>Nocardioidaceae</taxon>
        <taxon>Nocardioides</taxon>
    </lineage>
</organism>
<proteinExistence type="predicted"/>
<evidence type="ECO:0000313" key="1">
    <source>
        <dbReference type="EMBL" id="GAA4128952.1"/>
    </source>
</evidence>
<sequence length="319" mass="35619">MTENPVLPPALDRGPVLLRRDLIADGYSDHTIARLVRGGVLTKLRYGSYVASEIWERSSKAERHLLVARAVLVRAESSAVLSHVTALVAHGAPLWGLPIDEVHLTRTDEKAGRRMAGVVQHRGRLERAELVDVAAMPVTCPARTALDAMAVLPAEVALVAINHLLNVGTVSQEELAQAGSDANHAPGSLRRQVVLRLVDDRIESVAESRFWYLLFRAGLPMPIPQYAVFDGRRVLLGRVDFAWPEYGLFVEIDGRGKYREHRRDGDDVVDTVLREKDREDAIRAATGWRCLRLTWRDLENPERTVALVRDALAGRMHHR</sequence>
<keyword evidence="2" id="KW-1185">Reference proteome</keyword>
<gene>
    <name evidence="1" type="ORF">GCM10022215_41010</name>
</gene>
<protein>
    <submittedName>
        <fullName evidence="1">Type IV toxin-antitoxin system AbiEi family antitoxin domain-containing protein</fullName>
    </submittedName>
</protein>
<dbReference type="Proteomes" id="UP001501495">
    <property type="component" value="Unassembled WGS sequence"/>
</dbReference>
<reference evidence="2" key="1">
    <citation type="journal article" date="2019" name="Int. J. Syst. Evol. Microbiol.">
        <title>The Global Catalogue of Microorganisms (GCM) 10K type strain sequencing project: providing services to taxonomists for standard genome sequencing and annotation.</title>
        <authorList>
            <consortium name="The Broad Institute Genomics Platform"/>
            <consortium name="The Broad Institute Genome Sequencing Center for Infectious Disease"/>
            <person name="Wu L."/>
            <person name="Ma J."/>
        </authorList>
    </citation>
    <scope>NUCLEOTIDE SEQUENCE [LARGE SCALE GENOMIC DNA]</scope>
    <source>
        <strain evidence="2">JCM 16703</strain>
    </source>
</reference>
<dbReference type="InterPro" id="IPR011335">
    <property type="entry name" value="Restrct_endonuc-II-like"/>
</dbReference>
<comment type="caution">
    <text evidence="1">The sequence shown here is derived from an EMBL/GenBank/DDBJ whole genome shotgun (WGS) entry which is preliminary data.</text>
</comment>
<evidence type="ECO:0000313" key="2">
    <source>
        <dbReference type="Proteomes" id="UP001501495"/>
    </source>
</evidence>
<accession>A0ABP7Y0K9</accession>
<name>A0ABP7Y0K9_9ACTN</name>
<dbReference type="SUPFAM" id="SSF52980">
    <property type="entry name" value="Restriction endonuclease-like"/>
    <property type="match status" value="1"/>
</dbReference>